<evidence type="ECO:0000256" key="3">
    <source>
        <dbReference type="ARBA" id="ARBA00022475"/>
    </source>
</evidence>
<dbReference type="InterPro" id="IPR045621">
    <property type="entry name" value="BPD_transp_1_N"/>
</dbReference>
<evidence type="ECO:0000256" key="7">
    <source>
        <dbReference type="RuleBase" id="RU363032"/>
    </source>
</evidence>
<dbReference type="InterPro" id="IPR035906">
    <property type="entry name" value="MetI-like_sf"/>
</dbReference>
<keyword evidence="6 7" id="KW-0472">Membrane</keyword>
<keyword evidence="3" id="KW-1003">Cell membrane</keyword>
<evidence type="ECO:0000256" key="6">
    <source>
        <dbReference type="ARBA" id="ARBA00023136"/>
    </source>
</evidence>
<dbReference type="InterPro" id="IPR000515">
    <property type="entry name" value="MetI-like"/>
</dbReference>
<comment type="similarity">
    <text evidence="7">Belongs to the binding-protein-dependent transport system permease family.</text>
</comment>
<keyword evidence="5 7" id="KW-1133">Transmembrane helix</keyword>
<protein>
    <submittedName>
        <fullName evidence="9">Binding-protein-dependent transport systems inner membrane component</fullName>
    </submittedName>
</protein>
<dbReference type="GO" id="GO:0055085">
    <property type="term" value="P:transmembrane transport"/>
    <property type="evidence" value="ECO:0007669"/>
    <property type="project" value="InterPro"/>
</dbReference>
<comment type="subcellular location">
    <subcellularLocation>
        <location evidence="1 7">Cell membrane</location>
        <topology evidence="1 7">Multi-pass membrane protein</topology>
    </subcellularLocation>
</comment>
<sequence>MLNYVGRRVLQLIPLLIAISIIIFVIIQLPPGDYLTMYIQQLELAGTDVSEAQIELLKSQYHLDEPLVQQYFSWIGNIVFHGDFGLSLLWNQPVTEVIGERITLTIVVSLMTLIFTWLIALPIGIYSATHQYSIGDYIFTFIGFIGVSVPGFLIALVIIYAVFSQTGVAMTGLFSPEFVTAPWGWAKIIDMLKHMWLPVIIIGLSGTAGLIRTVRGMLLDELGKQYVITARAKGVPERRLLFKYPIRVAINPIISTIGWTLPGIISGEALVSIVLNLQTMGPVLMKALQSQDMYLAGSFLLITSTLTIIGTLISDILLAWLDPRIRFGGVTEEG</sequence>
<evidence type="ECO:0000313" key="9">
    <source>
        <dbReference type="EMBL" id="AEE96395.1"/>
    </source>
</evidence>
<keyword evidence="2 7" id="KW-0813">Transport</keyword>
<dbReference type="Pfam" id="PF00528">
    <property type="entry name" value="BPD_transp_1"/>
    <property type="match status" value="1"/>
</dbReference>
<dbReference type="PROSITE" id="PS50928">
    <property type="entry name" value="ABC_TM1"/>
    <property type="match status" value="1"/>
</dbReference>
<dbReference type="Pfam" id="PF19300">
    <property type="entry name" value="BPD_transp_1_N"/>
    <property type="match status" value="1"/>
</dbReference>
<dbReference type="PANTHER" id="PTHR30465:SF43">
    <property type="entry name" value="OLIGOPEPTIDE ABC TRANSPORTER, PERMEASE PROTEIN"/>
    <property type="match status" value="1"/>
</dbReference>
<dbReference type="SUPFAM" id="SSF161098">
    <property type="entry name" value="MetI-like"/>
    <property type="match status" value="1"/>
</dbReference>
<evidence type="ECO:0000313" key="10">
    <source>
        <dbReference type="Proteomes" id="UP000008457"/>
    </source>
</evidence>
<evidence type="ECO:0000256" key="1">
    <source>
        <dbReference type="ARBA" id="ARBA00004651"/>
    </source>
</evidence>
<reference evidence="10" key="1">
    <citation type="submission" date="2010-11" db="EMBL/GenBank/DDBJ databases">
        <title>The complete genome of Mahella australiensis DSM 15567.</title>
        <authorList>
            <consortium name="US DOE Joint Genome Institute (JGI-PGF)"/>
            <person name="Lucas S."/>
            <person name="Copeland A."/>
            <person name="Lapidus A."/>
            <person name="Bruce D."/>
            <person name="Goodwin L."/>
            <person name="Pitluck S."/>
            <person name="Kyrpides N."/>
            <person name="Mavromatis K."/>
            <person name="Pagani I."/>
            <person name="Ivanova N."/>
            <person name="Teshima H."/>
            <person name="Brettin T."/>
            <person name="Detter J.C."/>
            <person name="Han C."/>
            <person name="Tapia R."/>
            <person name="Land M."/>
            <person name="Hauser L."/>
            <person name="Markowitz V."/>
            <person name="Cheng J.-F."/>
            <person name="Hugenholtz P."/>
            <person name="Woyke T."/>
            <person name="Wu D."/>
            <person name="Spring S."/>
            <person name="Pukall R."/>
            <person name="Steenblock K."/>
            <person name="Schneider S."/>
            <person name="Klenk H.-P."/>
            <person name="Eisen J.A."/>
        </authorList>
    </citation>
    <scope>NUCLEOTIDE SEQUENCE [LARGE SCALE GENOMIC DNA]</scope>
    <source>
        <strain evidence="10">DSM 15567 / CIP 107919 / 50-1 BON</strain>
    </source>
</reference>
<gene>
    <name evidence="9" type="ordered locus">Mahau_1199</name>
</gene>
<feature type="transmembrane region" description="Helical" evidence="7">
    <location>
        <begin position="102"/>
        <end position="125"/>
    </location>
</feature>
<reference evidence="9 10" key="2">
    <citation type="journal article" date="2011" name="Stand. Genomic Sci.">
        <title>Complete genome sequence of Mahella australiensis type strain (50-1 BON).</title>
        <authorList>
            <person name="Sikorski J."/>
            <person name="Teshima H."/>
            <person name="Nolan M."/>
            <person name="Lucas S."/>
            <person name="Hammon N."/>
            <person name="Deshpande S."/>
            <person name="Cheng J.F."/>
            <person name="Pitluck S."/>
            <person name="Liolios K."/>
            <person name="Pagani I."/>
            <person name="Ivanova N."/>
            <person name="Huntemann M."/>
            <person name="Mavromatis K."/>
            <person name="Ovchinikova G."/>
            <person name="Pati A."/>
            <person name="Tapia R."/>
            <person name="Han C."/>
            <person name="Goodwin L."/>
            <person name="Chen A."/>
            <person name="Palaniappan K."/>
            <person name="Land M."/>
            <person name="Hauser L."/>
            <person name="Ngatchou-Djao O.D."/>
            <person name="Rohde M."/>
            <person name="Pukall R."/>
            <person name="Spring S."/>
            <person name="Abt B."/>
            <person name="Goker M."/>
            <person name="Detter J.C."/>
            <person name="Woyke T."/>
            <person name="Bristow J."/>
            <person name="Markowitz V."/>
            <person name="Hugenholtz P."/>
            <person name="Eisen J.A."/>
            <person name="Kyrpides N.C."/>
            <person name="Klenk H.P."/>
            <person name="Lapidus A."/>
        </authorList>
    </citation>
    <scope>NUCLEOTIDE SEQUENCE [LARGE SCALE GENOMIC DNA]</scope>
    <source>
        <strain evidence="10">DSM 15567 / CIP 107919 / 50-1 BON</strain>
    </source>
</reference>
<keyword evidence="10" id="KW-1185">Reference proteome</keyword>
<dbReference type="OrthoDB" id="9773221at2"/>
<dbReference type="AlphaFoldDB" id="F3ZW15"/>
<dbReference type="HOGENOM" id="CLU_036879_1_1_9"/>
<dbReference type="RefSeq" id="WP_013780825.1">
    <property type="nucleotide sequence ID" value="NC_015520.1"/>
</dbReference>
<dbReference type="eggNOG" id="COG0601">
    <property type="taxonomic scope" value="Bacteria"/>
</dbReference>
<evidence type="ECO:0000256" key="2">
    <source>
        <dbReference type="ARBA" id="ARBA00022448"/>
    </source>
</evidence>
<dbReference type="EMBL" id="CP002360">
    <property type="protein sequence ID" value="AEE96395.1"/>
    <property type="molecule type" value="Genomic_DNA"/>
</dbReference>
<feature type="transmembrane region" description="Helical" evidence="7">
    <location>
        <begin position="137"/>
        <end position="163"/>
    </location>
</feature>
<feature type="transmembrane region" description="Helical" evidence="7">
    <location>
        <begin position="195"/>
        <end position="214"/>
    </location>
</feature>
<name>F3ZW15_MAHA5</name>
<keyword evidence="4 7" id="KW-0812">Transmembrane</keyword>
<dbReference type="STRING" id="697281.Mahau_1199"/>
<evidence type="ECO:0000256" key="5">
    <source>
        <dbReference type="ARBA" id="ARBA00022989"/>
    </source>
</evidence>
<dbReference type="KEGG" id="mas:Mahau_1199"/>
<feature type="transmembrane region" description="Helical" evidence="7">
    <location>
        <begin position="248"/>
        <end position="275"/>
    </location>
</feature>
<dbReference type="Gene3D" id="1.10.3720.10">
    <property type="entry name" value="MetI-like"/>
    <property type="match status" value="1"/>
</dbReference>
<dbReference type="GO" id="GO:0005886">
    <property type="term" value="C:plasma membrane"/>
    <property type="evidence" value="ECO:0007669"/>
    <property type="project" value="UniProtKB-SubCell"/>
</dbReference>
<feature type="transmembrane region" description="Helical" evidence="7">
    <location>
        <begin position="12"/>
        <end position="29"/>
    </location>
</feature>
<feature type="domain" description="ABC transmembrane type-1" evidence="8">
    <location>
        <begin position="102"/>
        <end position="318"/>
    </location>
</feature>
<dbReference type="PANTHER" id="PTHR30465">
    <property type="entry name" value="INNER MEMBRANE ABC TRANSPORTER"/>
    <property type="match status" value="1"/>
</dbReference>
<evidence type="ECO:0000259" key="8">
    <source>
        <dbReference type="PROSITE" id="PS50928"/>
    </source>
</evidence>
<dbReference type="Proteomes" id="UP000008457">
    <property type="component" value="Chromosome"/>
</dbReference>
<feature type="transmembrane region" description="Helical" evidence="7">
    <location>
        <begin position="71"/>
        <end position="90"/>
    </location>
</feature>
<proteinExistence type="inferred from homology"/>
<feature type="transmembrane region" description="Helical" evidence="7">
    <location>
        <begin position="295"/>
        <end position="321"/>
    </location>
</feature>
<accession>F3ZW15</accession>
<dbReference type="CDD" id="cd06261">
    <property type="entry name" value="TM_PBP2"/>
    <property type="match status" value="1"/>
</dbReference>
<organism evidence="9 10">
    <name type="scientific">Mahella australiensis (strain DSM 15567 / CIP 107919 / 50-1 BON)</name>
    <dbReference type="NCBI Taxonomy" id="697281"/>
    <lineage>
        <taxon>Bacteria</taxon>
        <taxon>Bacillati</taxon>
        <taxon>Bacillota</taxon>
        <taxon>Clostridia</taxon>
        <taxon>Thermoanaerobacterales</taxon>
        <taxon>Thermoanaerobacterales Family IV. Incertae Sedis</taxon>
        <taxon>Mahella</taxon>
    </lineage>
</organism>
<evidence type="ECO:0000256" key="4">
    <source>
        <dbReference type="ARBA" id="ARBA00022692"/>
    </source>
</evidence>